<feature type="non-terminal residue" evidence="2">
    <location>
        <position position="1"/>
    </location>
</feature>
<protein>
    <submittedName>
        <fullName evidence="2">Uncharacterized protein</fullName>
    </submittedName>
</protein>
<dbReference type="AlphaFoldDB" id="A0A061SGM1"/>
<dbReference type="EMBL" id="GBEZ01001543">
    <property type="protein sequence ID" value="JAC83438.1"/>
    <property type="molecule type" value="Transcribed_RNA"/>
</dbReference>
<name>A0A061SGM1_9CHLO</name>
<gene>
    <name evidence="2" type="ORF">TSPGSL018_3366</name>
</gene>
<proteinExistence type="predicted"/>
<reference evidence="2" key="1">
    <citation type="submission" date="2014-05" db="EMBL/GenBank/DDBJ databases">
        <title>The transcriptome of the halophilic microalga Tetraselmis sp. GSL018 isolated from the Great Salt Lake, Utah.</title>
        <authorList>
            <person name="Jinkerson R.E."/>
            <person name="D'Adamo S."/>
            <person name="Posewitz M.C."/>
        </authorList>
    </citation>
    <scope>NUCLEOTIDE SEQUENCE</scope>
    <source>
        <strain evidence="2">GSL018</strain>
    </source>
</reference>
<evidence type="ECO:0000313" key="2">
    <source>
        <dbReference type="EMBL" id="JAC83438.1"/>
    </source>
</evidence>
<evidence type="ECO:0000256" key="1">
    <source>
        <dbReference type="SAM" id="MobiDB-lite"/>
    </source>
</evidence>
<accession>A0A061SGM1</accession>
<feature type="region of interest" description="Disordered" evidence="1">
    <location>
        <begin position="1"/>
        <end position="65"/>
    </location>
</feature>
<organism evidence="2">
    <name type="scientific">Tetraselmis sp. GSL018</name>
    <dbReference type="NCBI Taxonomy" id="582737"/>
    <lineage>
        <taxon>Eukaryota</taxon>
        <taxon>Viridiplantae</taxon>
        <taxon>Chlorophyta</taxon>
        <taxon>core chlorophytes</taxon>
        <taxon>Chlorodendrophyceae</taxon>
        <taxon>Chlorodendrales</taxon>
        <taxon>Chlorodendraceae</taxon>
        <taxon>Tetraselmis</taxon>
    </lineage>
</organism>
<sequence length="65" mass="6595">AAATEGPLLRVGRFPPADGVPPEGVRPPLRPEGDDGGPRGALLCAGGGHDRRRGLGALLVPQPPR</sequence>